<sequence length="455" mass="48341">MSALPPEVEDIRQRTRTFIREVVVPSEPRPGSTLDEAVLADLQARAKTAGVFAPHVPTEWGGLGVPVEHWSPIFQEAGYSPIGPAVLGCMAPDEGNMHMLARIGTADQKERYLRPLAAGEVRSSFAMTEPHPGAGSDPAALSTRAVRDGDEWVITGDKRFISGAELCDFFIVMAATGDGDPKETAAEAAGSPAGGVSSADNRSAEAAGSPADNGSSAGAGKRRGQEATMFLVDRSAPGVEVGRSIHTVDTTIAGGHPYVRFEGVRVPESAVLGEPGKGFAYAQVRLAPARLTHCMRWLGLARRALDIALDRAEHRSVFGDVLARQGLAQELIAASVIDIETSDAIIAKTSLVLDGDQHEANSLSSIAKVHCSEAIYRVIDRAVQLTGGDGISDELPLIQYLNEVRPFRIYDGSTETHKFAISRRASSRRRKEVAAGAPRLDVVAGPRTETEEGAR</sequence>
<dbReference type="GO" id="GO:0050660">
    <property type="term" value="F:flavin adenine dinucleotide binding"/>
    <property type="evidence" value="ECO:0007669"/>
    <property type="project" value="InterPro"/>
</dbReference>
<accession>K9B1B3</accession>
<dbReference type="Pfam" id="PF00441">
    <property type="entry name" value="Acyl-CoA_dh_1"/>
    <property type="match status" value="1"/>
</dbReference>
<evidence type="ECO:0000256" key="6">
    <source>
        <dbReference type="ARBA" id="ARBA00023002"/>
    </source>
</evidence>
<keyword evidence="6 7" id="KW-0560">Oxidoreductase</keyword>
<evidence type="ECO:0000256" key="2">
    <source>
        <dbReference type="ARBA" id="ARBA00009347"/>
    </source>
</evidence>
<comment type="subunit">
    <text evidence="3">Homodimer.</text>
</comment>
<dbReference type="InterPro" id="IPR050741">
    <property type="entry name" value="Acyl-CoA_dehydrogenase"/>
</dbReference>
<dbReference type="InterPro" id="IPR036250">
    <property type="entry name" value="AcylCo_DH-like_C"/>
</dbReference>
<keyword evidence="4 7" id="KW-0285">Flavoprotein</keyword>
<dbReference type="Pfam" id="PF02770">
    <property type="entry name" value="Acyl-CoA_dh_M"/>
    <property type="match status" value="1"/>
</dbReference>
<evidence type="ECO:0000256" key="5">
    <source>
        <dbReference type="ARBA" id="ARBA00022827"/>
    </source>
</evidence>
<comment type="cofactor">
    <cofactor evidence="1 7">
        <name>FAD</name>
        <dbReference type="ChEBI" id="CHEBI:57692"/>
    </cofactor>
</comment>
<protein>
    <submittedName>
        <fullName evidence="12">Acyl-CoA dehydrogenase</fullName>
    </submittedName>
</protein>
<evidence type="ECO:0000313" key="13">
    <source>
        <dbReference type="Proteomes" id="UP000009879"/>
    </source>
</evidence>
<evidence type="ECO:0000259" key="9">
    <source>
        <dbReference type="Pfam" id="PF00441"/>
    </source>
</evidence>
<dbReference type="eggNOG" id="COG1960">
    <property type="taxonomic scope" value="Bacteria"/>
</dbReference>
<dbReference type="Pfam" id="PF02771">
    <property type="entry name" value="Acyl-CoA_dh_N"/>
    <property type="match status" value="1"/>
</dbReference>
<dbReference type="PATRIC" id="fig|1229781.4.peg.1521"/>
<feature type="region of interest" description="Disordered" evidence="8">
    <location>
        <begin position="430"/>
        <end position="455"/>
    </location>
</feature>
<dbReference type="SUPFAM" id="SSF56645">
    <property type="entry name" value="Acyl-CoA dehydrogenase NM domain-like"/>
    <property type="match status" value="1"/>
</dbReference>
<evidence type="ECO:0000313" key="12">
    <source>
        <dbReference type="EMBL" id="EKU47590.1"/>
    </source>
</evidence>
<dbReference type="SUPFAM" id="SSF47203">
    <property type="entry name" value="Acyl-CoA dehydrogenase C-terminal domain-like"/>
    <property type="match status" value="1"/>
</dbReference>
<evidence type="ECO:0000256" key="7">
    <source>
        <dbReference type="RuleBase" id="RU362125"/>
    </source>
</evidence>
<dbReference type="InterPro" id="IPR013786">
    <property type="entry name" value="AcylCoA_DH/ox_N"/>
</dbReference>
<comment type="similarity">
    <text evidence="2 7">Belongs to the acyl-CoA dehydrogenase family.</text>
</comment>
<name>K9B1B3_9MICO</name>
<dbReference type="InterPro" id="IPR037069">
    <property type="entry name" value="AcylCoA_DH/ox_N_sf"/>
</dbReference>
<dbReference type="InterPro" id="IPR009075">
    <property type="entry name" value="AcylCo_DH/oxidase_C"/>
</dbReference>
<evidence type="ECO:0000256" key="1">
    <source>
        <dbReference type="ARBA" id="ARBA00001974"/>
    </source>
</evidence>
<dbReference type="GO" id="GO:0005737">
    <property type="term" value="C:cytoplasm"/>
    <property type="evidence" value="ECO:0007669"/>
    <property type="project" value="TreeGrafter"/>
</dbReference>
<evidence type="ECO:0000256" key="8">
    <source>
        <dbReference type="SAM" id="MobiDB-lite"/>
    </source>
</evidence>
<evidence type="ECO:0000259" key="10">
    <source>
        <dbReference type="Pfam" id="PF02770"/>
    </source>
</evidence>
<dbReference type="Gene3D" id="1.20.140.10">
    <property type="entry name" value="Butyryl-CoA Dehydrogenase, subunit A, domain 3"/>
    <property type="match status" value="1"/>
</dbReference>
<reference evidence="12 13" key="1">
    <citation type="submission" date="2012-09" db="EMBL/GenBank/DDBJ databases">
        <title>Genome Sequence of Brevibacterium casei S18.</title>
        <authorList>
            <person name="Sharma R."/>
            <person name="Singh A."/>
            <person name="Jangir P.K."/>
        </authorList>
    </citation>
    <scope>NUCLEOTIDE SEQUENCE [LARGE SCALE GENOMIC DNA]</scope>
    <source>
        <strain evidence="12 13">S18</strain>
    </source>
</reference>
<dbReference type="Gene3D" id="1.10.540.10">
    <property type="entry name" value="Acyl-CoA dehydrogenase/oxidase, N-terminal domain"/>
    <property type="match status" value="1"/>
</dbReference>
<proteinExistence type="inferred from homology"/>
<dbReference type="PANTHER" id="PTHR48083">
    <property type="entry name" value="MEDIUM-CHAIN SPECIFIC ACYL-COA DEHYDROGENASE, MITOCHONDRIAL-RELATED"/>
    <property type="match status" value="1"/>
</dbReference>
<feature type="domain" description="Acyl-CoA oxidase/dehydrogenase middle" evidence="10">
    <location>
        <begin position="124"/>
        <end position="180"/>
    </location>
</feature>
<dbReference type="InterPro" id="IPR009100">
    <property type="entry name" value="AcylCoA_DH/oxidase_NM_dom_sf"/>
</dbReference>
<dbReference type="InterPro" id="IPR006091">
    <property type="entry name" value="Acyl-CoA_Oxase/DH_mid-dom"/>
</dbReference>
<keyword evidence="13" id="KW-1185">Reference proteome</keyword>
<feature type="region of interest" description="Disordered" evidence="8">
    <location>
        <begin position="180"/>
        <end position="223"/>
    </location>
</feature>
<keyword evidence="5 7" id="KW-0274">FAD</keyword>
<evidence type="ECO:0000256" key="4">
    <source>
        <dbReference type="ARBA" id="ARBA00022630"/>
    </source>
</evidence>
<dbReference type="PANTHER" id="PTHR48083:SF13">
    <property type="entry name" value="ACYL-COA DEHYDROGENASE FAMILY MEMBER 11"/>
    <property type="match status" value="1"/>
</dbReference>
<feature type="domain" description="Acyl-CoA dehydrogenase/oxidase C-terminal" evidence="9">
    <location>
        <begin position="276"/>
        <end position="425"/>
    </location>
</feature>
<dbReference type="EMBL" id="AMSP01000005">
    <property type="protein sequence ID" value="EKU47590.1"/>
    <property type="molecule type" value="Genomic_DNA"/>
</dbReference>
<comment type="caution">
    <text evidence="12">The sequence shown here is derived from an EMBL/GenBank/DDBJ whole genome shotgun (WGS) entry which is preliminary data.</text>
</comment>
<feature type="compositionally biased region" description="Low complexity" evidence="8">
    <location>
        <begin position="186"/>
        <end position="199"/>
    </location>
</feature>
<gene>
    <name evidence="12" type="ORF">C272_07592</name>
</gene>
<dbReference type="Gene3D" id="2.40.110.10">
    <property type="entry name" value="Butyryl-CoA Dehydrogenase, subunit A, domain 2"/>
    <property type="match status" value="1"/>
</dbReference>
<dbReference type="InterPro" id="IPR046373">
    <property type="entry name" value="Acyl-CoA_Oxase/DH_mid-dom_sf"/>
</dbReference>
<dbReference type="GO" id="GO:0003995">
    <property type="term" value="F:acyl-CoA dehydrogenase activity"/>
    <property type="evidence" value="ECO:0007669"/>
    <property type="project" value="TreeGrafter"/>
</dbReference>
<dbReference type="RefSeq" id="WP_009377417.1">
    <property type="nucleotide sequence ID" value="NZ_AMSP01000005.1"/>
</dbReference>
<evidence type="ECO:0000259" key="11">
    <source>
        <dbReference type="Pfam" id="PF02771"/>
    </source>
</evidence>
<dbReference type="GO" id="GO:0033539">
    <property type="term" value="P:fatty acid beta-oxidation using acyl-CoA dehydrogenase"/>
    <property type="evidence" value="ECO:0007669"/>
    <property type="project" value="TreeGrafter"/>
</dbReference>
<feature type="domain" description="Acyl-CoA dehydrogenase/oxidase N-terminal" evidence="11">
    <location>
        <begin position="6"/>
        <end position="120"/>
    </location>
</feature>
<evidence type="ECO:0000256" key="3">
    <source>
        <dbReference type="ARBA" id="ARBA00011738"/>
    </source>
</evidence>
<dbReference type="Proteomes" id="UP000009879">
    <property type="component" value="Unassembled WGS sequence"/>
</dbReference>
<organism evidence="12 13">
    <name type="scientific">Brevibacterium casei S18</name>
    <dbReference type="NCBI Taxonomy" id="1229781"/>
    <lineage>
        <taxon>Bacteria</taxon>
        <taxon>Bacillati</taxon>
        <taxon>Actinomycetota</taxon>
        <taxon>Actinomycetes</taxon>
        <taxon>Micrococcales</taxon>
        <taxon>Brevibacteriaceae</taxon>
        <taxon>Brevibacterium</taxon>
    </lineage>
</organism>
<dbReference type="AlphaFoldDB" id="K9B1B3"/>